<dbReference type="SUPFAM" id="SSF51905">
    <property type="entry name" value="FAD/NAD(P)-binding domain"/>
    <property type="match status" value="1"/>
</dbReference>
<accession>A0A327JQS4</accession>
<protein>
    <submittedName>
        <fullName evidence="3">FAD-dependent oxidoreductase</fullName>
    </submittedName>
</protein>
<keyword evidence="1" id="KW-0560">Oxidoreductase</keyword>
<reference evidence="3 4" key="1">
    <citation type="submission" date="2017-07" db="EMBL/GenBank/DDBJ databases">
        <title>Draft Genome Sequences of Select Purple Nonsulfur Bacteria.</title>
        <authorList>
            <person name="Lasarre B."/>
            <person name="Mckinlay J.B."/>
        </authorList>
    </citation>
    <scope>NUCLEOTIDE SEQUENCE [LARGE SCALE GENOMIC DNA]</scope>
    <source>
        <strain evidence="3 4">DSM 11290</strain>
    </source>
</reference>
<evidence type="ECO:0000259" key="2">
    <source>
        <dbReference type="Pfam" id="PF01266"/>
    </source>
</evidence>
<dbReference type="RefSeq" id="WP_111433256.1">
    <property type="nucleotide sequence ID" value="NZ_JACIGG010000014.1"/>
</dbReference>
<dbReference type="InterPro" id="IPR006076">
    <property type="entry name" value="FAD-dep_OxRdtase"/>
</dbReference>
<organism evidence="3 4">
    <name type="scientific">Rhodobium orientis</name>
    <dbReference type="NCBI Taxonomy" id="34017"/>
    <lineage>
        <taxon>Bacteria</taxon>
        <taxon>Pseudomonadati</taxon>
        <taxon>Pseudomonadota</taxon>
        <taxon>Alphaproteobacteria</taxon>
        <taxon>Hyphomicrobiales</taxon>
        <taxon>Rhodobiaceae</taxon>
        <taxon>Rhodobium</taxon>
    </lineage>
</organism>
<dbReference type="GO" id="GO:0032981">
    <property type="term" value="P:mitochondrial respiratory chain complex I assembly"/>
    <property type="evidence" value="ECO:0007669"/>
    <property type="project" value="TreeGrafter"/>
</dbReference>
<evidence type="ECO:0000256" key="1">
    <source>
        <dbReference type="ARBA" id="ARBA00023002"/>
    </source>
</evidence>
<dbReference type="Gene3D" id="3.30.9.10">
    <property type="entry name" value="D-Amino Acid Oxidase, subunit A, domain 2"/>
    <property type="match status" value="1"/>
</dbReference>
<dbReference type="Pfam" id="PF01266">
    <property type="entry name" value="DAO"/>
    <property type="match status" value="1"/>
</dbReference>
<dbReference type="GO" id="GO:0016491">
    <property type="term" value="F:oxidoreductase activity"/>
    <property type="evidence" value="ECO:0007669"/>
    <property type="project" value="UniProtKB-KW"/>
</dbReference>
<comment type="caution">
    <text evidence="3">The sequence shown here is derived from an EMBL/GenBank/DDBJ whole genome shotgun (WGS) entry which is preliminary data.</text>
</comment>
<dbReference type="InterPro" id="IPR036188">
    <property type="entry name" value="FAD/NAD-bd_sf"/>
</dbReference>
<dbReference type="Gene3D" id="3.50.50.60">
    <property type="entry name" value="FAD/NAD(P)-binding domain"/>
    <property type="match status" value="1"/>
</dbReference>
<proteinExistence type="predicted"/>
<dbReference type="AlphaFoldDB" id="A0A327JQS4"/>
<feature type="domain" description="FAD dependent oxidoreductase" evidence="2">
    <location>
        <begin position="6"/>
        <end position="360"/>
    </location>
</feature>
<name>A0A327JQS4_9HYPH</name>
<sequence>MTTGFDVVIVGGAAIGASTAYFLTEAAGFTGSIAVIERDTTFARSATTLSAASIRQQFSTPENIAMSRFGLAFIREIRDRFGFEADIAFKENGYLLLAGPAGRDILAANHRIQRDAGADIDLLGPDVLAETFPFLNVDDLSAGAFGRSGEGWFDAHSLLSLLRSASAAHGVTTITGEAHGFSRSGDRLTAVHLADGTVVPAGIIVNAAGPEAGALAGLAGVALPVEPRKRSVFVFDCREKLGPMPLMVDPSGVYVRPEGQHFISGMSPAEPDDGPAAPGDFDPDWHLFDEVIWPALAHRVPAFEAIKCLNAWAGHYDYNRFDQNAILGPHPELSNFFFANGFSGHGLQQAPAAGRALAELITTGAYQTLDLSVFSYDRIAAESPVRELAVI</sequence>
<dbReference type="GO" id="GO:0005737">
    <property type="term" value="C:cytoplasm"/>
    <property type="evidence" value="ECO:0007669"/>
    <property type="project" value="TreeGrafter"/>
</dbReference>
<dbReference type="PANTHER" id="PTHR13847">
    <property type="entry name" value="SARCOSINE DEHYDROGENASE-RELATED"/>
    <property type="match status" value="1"/>
</dbReference>
<dbReference type="EMBL" id="NPEV01000007">
    <property type="protein sequence ID" value="RAI28829.1"/>
    <property type="molecule type" value="Genomic_DNA"/>
</dbReference>
<evidence type="ECO:0000313" key="4">
    <source>
        <dbReference type="Proteomes" id="UP000249299"/>
    </source>
</evidence>
<keyword evidence="4" id="KW-1185">Reference proteome</keyword>
<dbReference type="OrthoDB" id="9806452at2"/>
<dbReference type="Proteomes" id="UP000249299">
    <property type="component" value="Unassembled WGS sequence"/>
</dbReference>
<dbReference type="PANTHER" id="PTHR13847:SF287">
    <property type="entry name" value="FAD-DEPENDENT OXIDOREDUCTASE DOMAIN-CONTAINING PROTEIN 1"/>
    <property type="match status" value="1"/>
</dbReference>
<gene>
    <name evidence="3" type="ORF">CH339_05395</name>
</gene>
<evidence type="ECO:0000313" key="3">
    <source>
        <dbReference type="EMBL" id="RAI28829.1"/>
    </source>
</evidence>